<keyword evidence="4 10" id="KW-0132">Cell division</keyword>
<evidence type="ECO:0000313" key="11">
    <source>
        <dbReference type="Proteomes" id="UP001597041"/>
    </source>
</evidence>
<dbReference type="PANTHER" id="PTHR34981">
    <property type="entry name" value="CELL DIVISION PROTEIN ZAPA"/>
    <property type="match status" value="1"/>
</dbReference>
<dbReference type="GO" id="GO:0051301">
    <property type="term" value="P:cell division"/>
    <property type="evidence" value="ECO:0007669"/>
    <property type="project" value="UniProtKB-KW"/>
</dbReference>
<dbReference type="NCBIfam" id="NF010724">
    <property type="entry name" value="PRK14126.1"/>
    <property type="match status" value="1"/>
</dbReference>
<dbReference type="EMBL" id="JBHTKK010000022">
    <property type="protein sequence ID" value="MFD1067454.1"/>
    <property type="molecule type" value="Genomic_DNA"/>
</dbReference>
<evidence type="ECO:0000256" key="4">
    <source>
        <dbReference type="ARBA" id="ARBA00022618"/>
    </source>
</evidence>
<comment type="function">
    <text evidence="7">Activator of cell division through the inhibition of FtsZ GTPase activity, therefore promoting FtsZ assembly into bundles of protofilaments necessary for the formation of the division Z ring. It is recruited early at mid-cell but it is not essential for cell division.</text>
</comment>
<reference evidence="11" key="1">
    <citation type="journal article" date="2019" name="Int. J. Syst. Evol. Microbiol.">
        <title>The Global Catalogue of Microorganisms (GCM) 10K type strain sequencing project: providing services to taxonomists for standard genome sequencing and annotation.</title>
        <authorList>
            <consortium name="The Broad Institute Genomics Platform"/>
            <consortium name="The Broad Institute Genome Sequencing Center for Infectious Disease"/>
            <person name="Wu L."/>
            <person name="Ma J."/>
        </authorList>
    </citation>
    <scope>NUCLEOTIDE SEQUENCE [LARGE SCALE GENOMIC DNA]</scope>
    <source>
        <strain evidence="11">CCUG 56608</strain>
    </source>
</reference>
<proteinExistence type="predicted"/>
<dbReference type="InterPro" id="IPR053712">
    <property type="entry name" value="Bac_CellDiv_Activator"/>
</dbReference>
<name>A0ABW3NKD0_9BACI</name>
<evidence type="ECO:0000256" key="2">
    <source>
        <dbReference type="ARBA" id="ARBA00015195"/>
    </source>
</evidence>
<evidence type="ECO:0000256" key="1">
    <source>
        <dbReference type="ARBA" id="ARBA00004496"/>
    </source>
</evidence>
<evidence type="ECO:0000256" key="8">
    <source>
        <dbReference type="ARBA" id="ARBA00026068"/>
    </source>
</evidence>
<dbReference type="InterPro" id="IPR007838">
    <property type="entry name" value="Cell_div_ZapA-like"/>
</dbReference>
<dbReference type="Gene3D" id="6.10.250.790">
    <property type="match status" value="1"/>
</dbReference>
<evidence type="ECO:0000256" key="9">
    <source>
        <dbReference type="ARBA" id="ARBA00033158"/>
    </source>
</evidence>
<dbReference type="Proteomes" id="UP001597041">
    <property type="component" value="Unassembled WGS sequence"/>
</dbReference>
<organism evidence="10 11">
    <name type="scientific">Oceanobacillus locisalsi</name>
    <dbReference type="NCBI Taxonomy" id="546107"/>
    <lineage>
        <taxon>Bacteria</taxon>
        <taxon>Bacillati</taxon>
        <taxon>Bacillota</taxon>
        <taxon>Bacilli</taxon>
        <taxon>Bacillales</taxon>
        <taxon>Bacillaceae</taxon>
        <taxon>Oceanobacillus</taxon>
    </lineage>
</organism>
<evidence type="ECO:0000256" key="6">
    <source>
        <dbReference type="ARBA" id="ARBA00023306"/>
    </source>
</evidence>
<keyword evidence="5" id="KW-0717">Septation</keyword>
<keyword evidence="3" id="KW-0963">Cytoplasm</keyword>
<evidence type="ECO:0000256" key="3">
    <source>
        <dbReference type="ARBA" id="ARBA00022490"/>
    </source>
</evidence>
<gene>
    <name evidence="10" type="primary">zapA</name>
    <name evidence="10" type="ORF">ACFQ19_15720</name>
</gene>
<comment type="caution">
    <text evidence="10">The sequence shown here is derived from an EMBL/GenBank/DDBJ whole genome shotgun (WGS) entry which is preliminary data.</text>
</comment>
<keyword evidence="11" id="KW-1185">Reference proteome</keyword>
<dbReference type="Pfam" id="PF05164">
    <property type="entry name" value="ZapA"/>
    <property type="match status" value="1"/>
</dbReference>
<dbReference type="PANTHER" id="PTHR34981:SF1">
    <property type="entry name" value="CELL DIVISION PROTEIN ZAPA"/>
    <property type="match status" value="1"/>
</dbReference>
<protein>
    <recommendedName>
        <fullName evidence="2">Cell division protein ZapA</fullName>
    </recommendedName>
    <alternativeName>
        <fullName evidence="9">Z ring-associated protein ZapA</fullName>
    </alternativeName>
</protein>
<evidence type="ECO:0000256" key="5">
    <source>
        <dbReference type="ARBA" id="ARBA00023210"/>
    </source>
</evidence>
<dbReference type="SUPFAM" id="SSF102829">
    <property type="entry name" value="Cell division protein ZapA-like"/>
    <property type="match status" value="1"/>
</dbReference>
<comment type="subunit">
    <text evidence="8">Homodimer. Interacts with FtsZ.</text>
</comment>
<evidence type="ECO:0000313" key="10">
    <source>
        <dbReference type="EMBL" id="MFD1067454.1"/>
    </source>
</evidence>
<comment type="subcellular location">
    <subcellularLocation>
        <location evidence="1">Cytoplasm</location>
    </subcellularLocation>
</comment>
<keyword evidence="6" id="KW-0131">Cell cycle</keyword>
<accession>A0ABW3NKD0</accession>
<dbReference type="RefSeq" id="WP_379593566.1">
    <property type="nucleotide sequence ID" value="NZ_JBHTKK010000022.1"/>
</dbReference>
<dbReference type="InterPro" id="IPR036192">
    <property type="entry name" value="Cell_div_ZapA-like_sf"/>
</dbReference>
<sequence length="86" mass="9846">MTDNEKKRIPVEIYNRTYHVIGTESERHVQLVASLVDQKMNEIHDVNKQLDTASLAVLAAVNTMNDYVKLKEDYATLLGSLKKKEE</sequence>
<evidence type="ECO:0000256" key="7">
    <source>
        <dbReference type="ARBA" id="ARBA00024910"/>
    </source>
</evidence>